<proteinExistence type="predicted"/>
<dbReference type="EMBL" id="OW152823">
    <property type="protein sequence ID" value="CAH2040033.1"/>
    <property type="molecule type" value="Genomic_DNA"/>
</dbReference>
<name>A0ABN8HV36_9NEOP</name>
<evidence type="ECO:0000313" key="2">
    <source>
        <dbReference type="Proteomes" id="UP000837857"/>
    </source>
</evidence>
<organism evidence="1 2">
    <name type="scientific">Iphiclides podalirius</name>
    <name type="common">scarce swallowtail</name>
    <dbReference type="NCBI Taxonomy" id="110791"/>
    <lineage>
        <taxon>Eukaryota</taxon>
        <taxon>Metazoa</taxon>
        <taxon>Ecdysozoa</taxon>
        <taxon>Arthropoda</taxon>
        <taxon>Hexapoda</taxon>
        <taxon>Insecta</taxon>
        <taxon>Pterygota</taxon>
        <taxon>Neoptera</taxon>
        <taxon>Endopterygota</taxon>
        <taxon>Lepidoptera</taxon>
        <taxon>Glossata</taxon>
        <taxon>Ditrysia</taxon>
        <taxon>Papilionoidea</taxon>
        <taxon>Papilionidae</taxon>
        <taxon>Papilioninae</taxon>
        <taxon>Iphiclides</taxon>
    </lineage>
</organism>
<sequence length="140" mass="15255">MGRYVTGRLRNAANFGTAVSVRGVTLARYSDAALDRRNSPPTFVHAIKRNQEGPSGSMASRLHQTRVAPAAPAIATRIACDEHYNWPPAGVARMRTSSFHPNWDCVSHGGSLYVERGVCFAAALVRATHCERKPAARLVR</sequence>
<gene>
    <name evidence="1" type="ORF">IPOD504_LOCUS2220</name>
</gene>
<protein>
    <submittedName>
        <fullName evidence="1">Uncharacterized protein</fullName>
    </submittedName>
</protein>
<evidence type="ECO:0000313" key="1">
    <source>
        <dbReference type="EMBL" id="CAH2040033.1"/>
    </source>
</evidence>
<dbReference type="Proteomes" id="UP000837857">
    <property type="component" value="Chromosome 11"/>
</dbReference>
<accession>A0ABN8HV36</accession>
<reference evidence="1" key="1">
    <citation type="submission" date="2022-03" db="EMBL/GenBank/DDBJ databases">
        <authorList>
            <person name="Martin H S."/>
        </authorList>
    </citation>
    <scope>NUCLEOTIDE SEQUENCE</scope>
</reference>
<keyword evidence="2" id="KW-1185">Reference proteome</keyword>
<feature type="non-terminal residue" evidence="1">
    <location>
        <position position="140"/>
    </location>
</feature>